<keyword evidence="2" id="KW-1185">Reference proteome</keyword>
<evidence type="ECO:0008006" key="3">
    <source>
        <dbReference type="Google" id="ProtNLM"/>
    </source>
</evidence>
<accession>A0A845QMC4</accession>
<reference evidence="1 2" key="1">
    <citation type="submission" date="2018-08" db="EMBL/GenBank/DDBJ databases">
        <title>Murine metabolic-syndrome-specific gut microbial biobank.</title>
        <authorList>
            <person name="Liu C."/>
        </authorList>
    </citation>
    <scope>NUCLEOTIDE SEQUENCE [LARGE SCALE GENOMIC DNA]</scope>
    <source>
        <strain evidence="1 2">28</strain>
    </source>
</reference>
<dbReference type="Gene3D" id="2.30.110.10">
    <property type="entry name" value="Electron Transport, Fmn-binding Protein, Chain A"/>
    <property type="match status" value="1"/>
</dbReference>
<evidence type="ECO:0000313" key="2">
    <source>
        <dbReference type="Proteomes" id="UP000446866"/>
    </source>
</evidence>
<dbReference type="SUPFAM" id="SSF50475">
    <property type="entry name" value="FMN-binding split barrel"/>
    <property type="match status" value="1"/>
</dbReference>
<gene>
    <name evidence="1" type="ORF">D0435_14085</name>
</gene>
<protein>
    <recommendedName>
        <fullName evidence="3">Pyridoxamine 5'-phosphate oxidase putative domain-containing protein</fullName>
    </recommendedName>
</protein>
<comment type="caution">
    <text evidence="1">The sequence shown here is derived from an EMBL/GenBank/DDBJ whole genome shotgun (WGS) entry which is preliminary data.</text>
</comment>
<dbReference type="InterPro" id="IPR012349">
    <property type="entry name" value="Split_barrel_FMN-bd"/>
</dbReference>
<dbReference type="EMBL" id="QXWK01000037">
    <property type="protein sequence ID" value="NBH62776.1"/>
    <property type="molecule type" value="Genomic_DNA"/>
</dbReference>
<sequence>MIIYDCARAGKKIELLRENPRVCLSYACKPRREEYEFTAEYESTVVFGSAIELINKDEKTDALRELCQRNTPTNINAFDGAIEQSLAHTAVWKSKAI</sequence>
<dbReference type="AlphaFoldDB" id="A0A845QMC4"/>
<dbReference type="Proteomes" id="UP000446866">
    <property type="component" value="Unassembled WGS sequence"/>
</dbReference>
<name>A0A845QMC4_9FIRM</name>
<organism evidence="1 2">
    <name type="scientific">Anaerotruncus colihominis</name>
    <dbReference type="NCBI Taxonomy" id="169435"/>
    <lineage>
        <taxon>Bacteria</taxon>
        <taxon>Bacillati</taxon>
        <taxon>Bacillota</taxon>
        <taxon>Clostridia</taxon>
        <taxon>Eubacteriales</taxon>
        <taxon>Oscillospiraceae</taxon>
        <taxon>Anaerotruncus</taxon>
    </lineage>
</organism>
<dbReference type="RefSeq" id="WP_160203061.1">
    <property type="nucleotide sequence ID" value="NZ_QXWK01000037.1"/>
</dbReference>
<proteinExistence type="predicted"/>
<evidence type="ECO:0000313" key="1">
    <source>
        <dbReference type="EMBL" id="NBH62776.1"/>
    </source>
</evidence>